<dbReference type="GO" id="GO:0046872">
    <property type="term" value="F:metal ion binding"/>
    <property type="evidence" value="ECO:0007669"/>
    <property type="project" value="UniProtKB-KW"/>
</dbReference>
<evidence type="ECO:0000313" key="4">
    <source>
        <dbReference type="Proteomes" id="UP000268973"/>
    </source>
</evidence>
<dbReference type="AlphaFoldDB" id="A0A3S0Q116"/>
<dbReference type="PANTHER" id="PTHR43462">
    <property type="entry name" value="ALANYL-TRNA EDITING PROTEIN"/>
    <property type="match status" value="1"/>
</dbReference>
<organism evidence="3 4">
    <name type="scientific">Vibrio aquaticus</name>
    <dbReference type="NCBI Taxonomy" id="2496559"/>
    <lineage>
        <taxon>Bacteria</taxon>
        <taxon>Pseudomonadati</taxon>
        <taxon>Pseudomonadota</taxon>
        <taxon>Gammaproteobacteria</taxon>
        <taxon>Vibrionales</taxon>
        <taxon>Vibrionaceae</taxon>
        <taxon>Vibrio</taxon>
    </lineage>
</organism>
<dbReference type="OrthoDB" id="6396444at2"/>
<dbReference type="GO" id="GO:0000166">
    <property type="term" value="F:nucleotide binding"/>
    <property type="evidence" value="ECO:0007669"/>
    <property type="project" value="InterPro"/>
</dbReference>
<dbReference type="EMBL" id="RXZH01000005">
    <property type="protein sequence ID" value="RTZ15302.1"/>
    <property type="molecule type" value="Genomic_DNA"/>
</dbReference>
<dbReference type="RefSeq" id="WP_126574641.1">
    <property type="nucleotide sequence ID" value="NZ_RXZH01000005.1"/>
</dbReference>
<protein>
    <submittedName>
        <fullName evidence="3">Alanyl-tRNA editing protein</fullName>
    </submittedName>
</protein>
<sequence length="289" mass="32258">MQVTPTITQFCHNVWQLESTIQLVQQGSEHLHVVTEVTPFHPVSHIWPDHPADKGTLNDHVVLDCQVGAVENATGELYVGQAIPVKRDEEGWSFVVVHCLNKEASSLTVGEQVTLNVDKAYQLSLSRGHSAGHLAYLALNKVLTKEGYWRKDADRKDPHGNYDFNSYAQVTSFVTPDKCLDTYRLGKTLRKRGLNSGDMLEQLPAIEQLTNQQLVAWLSIDSPIEVDCHGEKLTDSRYWSCDLNEGQKVVLPCGGTHATSLSDYQSIEVRLVQIDANNIEMHTDVKAAQ</sequence>
<accession>A0A3S0Q116</accession>
<evidence type="ECO:0000313" key="3">
    <source>
        <dbReference type="EMBL" id="RTZ15302.1"/>
    </source>
</evidence>
<keyword evidence="4" id="KW-1185">Reference proteome</keyword>
<dbReference type="SUPFAM" id="SSF55186">
    <property type="entry name" value="ThrRS/AlaRS common domain"/>
    <property type="match status" value="1"/>
</dbReference>
<evidence type="ECO:0000256" key="2">
    <source>
        <dbReference type="ARBA" id="ARBA00022833"/>
    </source>
</evidence>
<dbReference type="GO" id="GO:0002161">
    <property type="term" value="F:aminoacyl-tRNA deacylase activity"/>
    <property type="evidence" value="ECO:0007669"/>
    <property type="project" value="UniProtKB-ARBA"/>
</dbReference>
<dbReference type="InterPro" id="IPR018163">
    <property type="entry name" value="Thr/Ala-tRNA-synth_IIc_edit"/>
</dbReference>
<proteinExistence type="predicted"/>
<keyword evidence="2" id="KW-0862">Zinc</keyword>
<dbReference type="PANTHER" id="PTHR43462:SF1">
    <property type="entry name" value="ALANYL-TRNA EDITING PROTEIN AARSD1"/>
    <property type="match status" value="1"/>
</dbReference>
<dbReference type="Proteomes" id="UP000268973">
    <property type="component" value="Unassembled WGS sequence"/>
</dbReference>
<gene>
    <name evidence="3" type="ORF">EJ063_12640</name>
</gene>
<name>A0A3S0Q116_9VIBR</name>
<dbReference type="Gene3D" id="3.30.980.10">
    <property type="entry name" value="Threonyl-trna Synthetase, Chain A, domain 2"/>
    <property type="match status" value="1"/>
</dbReference>
<comment type="caution">
    <text evidence="3">The sequence shown here is derived from an EMBL/GenBank/DDBJ whole genome shotgun (WGS) entry which is preliminary data.</text>
</comment>
<keyword evidence="1" id="KW-0479">Metal-binding</keyword>
<dbReference type="InterPro" id="IPR051335">
    <property type="entry name" value="Alanyl-tRNA_Editing_Enzymes"/>
</dbReference>
<evidence type="ECO:0000256" key="1">
    <source>
        <dbReference type="ARBA" id="ARBA00022723"/>
    </source>
</evidence>
<reference evidence="3 4" key="1">
    <citation type="submission" date="2018-12" db="EMBL/GenBank/DDBJ databases">
        <title>Vibrio sp. isolated from China Sea.</title>
        <authorList>
            <person name="Li Y."/>
        </authorList>
    </citation>
    <scope>NUCLEOTIDE SEQUENCE [LARGE SCALE GENOMIC DNA]</scope>
    <source>
        <strain evidence="3 4">BEI207</strain>
    </source>
</reference>